<dbReference type="AlphaFoldDB" id="F0UK73"/>
<protein>
    <submittedName>
        <fullName evidence="2">Uncharacterized protein</fullName>
    </submittedName>
</protein>
<dbReference type="Proteomes" id="UP000008142">
    <property type="component" value="Unassembled WGS sequence"/>
</dbReference>
<dbReference type="EMBL" id="DS990639">
    <property type="protein sequence ID" value="EGC46708.1"/>
    <property type="molecule type" value="Genomic_DNA"/>
</dbReference>
<feature type="region of interest" description="Disordered" evidence="1">
    <location>
        <begin position="397"/>
        <end position="416"/>
    </location>
</feature>
<reference evidence="3" key="1">
    <citation type="submission" date="2008-07" db="EMBL/GenBank/DDBJ databases">
        <title>Annotation of Ajellomyces capsulatus strain H88.</title>
        <authorList>
            <person name="Champion M."/>
            <person name="Cuomo C."/>
            <person name="Ma L.-J."/>
            <person name="Henn M.R."/>
            <person name="Sil A."/>
            <person name="Goldman B."/>
            <person name="Young S.K."/>
            <person name="Kodira C.D."/>
            <person name="Zeng Q."/>
            <person name="Koehrsen M."/>
            <person name="Alvarado L."/>
            <person name="Berlin A."/>
            <person name="Borenstein D."/>
            <person name="Chen Z."/>
            <person name="Engels R."/>
            <person name="Freedman E."/>
            <person name="Gellesch M."/>
            <person name="Goldberg J."/>
            <person name="Griggs A."/>
            <person name="Gujja S."/>
            <person name="Heiman D."/>
            <person name="Hepburn T."/>
            <person name="Howarth C."/>
            <person name="Jen D."/>
            <person name="Larson L."/>
            <person name="Lewis B."/>
            <person name="Mehta T."/>
            <person name="Park D."/>
            <person name="Pearson M."/>
            <person name="Roberts A."/>
            <person name="Saif S."/>
            <person name="Shea T."/>
            <person name="Shenoy N."/>
            <person name="Sisk P."/>
            <person name="Stolte C."/>
            <person name="Sykes S."/>
            <person name="Walk T."/>
            <person name="White J."/>
            <person name="Yandava C."/>
            <person name="Klein B."/>
            <person name="McEwen J.G."/>
            <person name="Puccia R."/>
            <person name="Goldman G.H."/>
            <person name="Felipe M.S."/>
            <person name="Nino-Vega G."/>
            <person name="San-Blas G."/>
            <person name="Taylor J."/>
            <person name="Mendoza L."/>
            <person name="Galagan J."/>
            <person name="Nusbaum C."/>
            <person name="Birren B."/>
        </authorList>
    </citation>
    <scope>NUCLEOTIDE SEQUENCE [LARGE SCALE GENOMIC DNA]</scope>
    <source>
        <strain evidence="3">H88</strain>
    </source>
</reference>
<evidence type="ECO:0000256" key="1">
    <source>
        <dbReference type="SAM" id="MobiDB-lite"/>
    </source>
</evidence>
<evidence type="ECO:0000313" key="2">
    <source>
        <dbReference type="EMBL" id="EGC46708.1"/>
    </source>
</evidence>
<dbReference type="VEuPathDB" id="FungiDB:I7I53_05783"/>
<gene>
    <name evidence="2" type="ORF">HCEG_05923</name>
</gene>
<dbReference type="OrthoDB" id="10501033at2759"/>
<evidence type="ECO:0000313" key="3">
    <source>
        <dbReference type="Proteomes" id="UP000008142"/>
    </source>
</evidence>
<accession>F0UK73</accession>
<dbReference type="OMA" id="RCRINIT"/>
<sequence length="444" mass="50094">MKRGYVTGTAIHEIRILPGVIQEATSDSEKANIALLMCRRAPGEWGSEQSQQHADDHCMEYRGGLLMVARCLMNNPQMFPRVVIWRNERHQHQAVVLFFRLSFHRSMLHGSMEASRCRINITNSGSIPACTLGPLAACCPPPPSVEFWLLCKLQAPRVNKGRVPGSWFRDSALNTANSGPMALVFASHHWHHMRSPSQANNGGTNLARKKLQAPTAAPNSSEAYIYLWMPFLLDFLFLSIFTLSPAPGRWFIVPNSDRVTRDIPSCIFVCCFLRQSFPLHIPFLGHFLATDEIGFHPLGFWKHNRRQSLFLVQPTDIPPANRSVRLCASAILPSKLQETFEVLAEKPIQEPRAGFAGNQYHLYNDRPYRIIPSKDYHPFLPPSLALLQTRIRRDSLNPAANAPVKTLPRAPERSVRGFRHSISPRSLLWPTRPAPINGRLSKVT</sequence>
<proteinExistence type="predicted"/>
<organism evidence="3">
    <name type="scientific">Ajellomyces capsulatus (strain H88)</name>
    <name type="common">Darling's disease fungus</name>
    <name type="synonym">Histoplasma capsulatum</name>
    <dbReference type="NCBI Taxonomy" id="544711"/>
    <lineage>
        <taxon>Eukaryota</taxon>
        <taxon>Fungi</taxon>
        <taxon>Dikarya</taxon>
        <taxon>Ascomycota</taxon>
        <taxon>Pezizomycotina</taxon>
        <taxon>Eurotiomycetes</taxon>
        <taxon>Eurotiomycetidae</taxon>
        <taxon>Onygenales</taxon>
        <taxon>Ajellomycetaceae</taxon>
        <taxon>Histoplasma</taxon>
    </lineage>
</organism>
<dbReference type="HOGENOM" id="CLU_616717_0_0_1"/>
<name>F0UK73_AJEC8</name>